<gene>
    <name evidence="7" type="ORF">BTHphiE094_047</name>
</gene>
<feature type="compositionally biased region" description="Polar residues" evidence="5">
    <location>
        <begin position="545"/>
        <end position="554"/>
    </location>
</feature>
<evidence type="ECO:0000256" key="5">
    <source>
        <dbReference type="SAM" id="MobiDB-lite"/>
    </source>
</evidence>
<dbReference type="PROSITE" id="PS51747">
    <property type="entry name" value="CYT_DCMP_DEAMINASES_2"/>
    <property type="match status" value="1"/>
</dbReference>
<evidence type="ECO:0000256" key="1">
    <source>
        <dbReference type="ARBA" id="ARBA00006576"/>
    </source>
</evidence>
<sequence length="570" mass="63419">MHETARHAKNCILIQKPNFCGDIMSKSNLEIVQPTRLSSRNKAAFDDQHAIDKSHTAEIVIALCGPMGTPLHEVAKLFQELLQGTDYQYQHVSIIRLSDEIRELANLKNRNCSIRELIEAGNRLRHDHGNALLARVAIKKITLAREGLNVQRNASEQKELFGDEASDEDLKPIYSIRSCHIIDSIKNIEELRLLRSVYGDMLHIIGVYTPVEMRIDRLSKRTNRGDNVHELIDRDSGEELNYGQKVRDTFPQSDFFLRADAGTDSQLRTRVKRFLDLMLGTRIATPTSNERAMYAAYSAARNSACLSRQVGASITSKDGETIAVGWNDVPRPFGGLYESLDSGESTDGDHRCWNLEGGHCFNDEEKDLLADAVVSRMVEKKIVAVDKQGEARELIRHDTQLKSLIEFSRAVHAEMHALLNAGSTHGKKLRGGKLFVTTYPCHSCARHIVAAGITEVYFLEPYRKSLATKLHSDAITERESDTAKVRILPFDGVAPSRFLKFFSAHDDGRKDPSSGKMRSRSAYPVTAITLEAIPTLEAMAVRSLQFGQPQTPSADTAGAPAPTDGKTDGE</sequence>
<organism evidence="7 8">
    <name type="scientific">Burkholderia phage phiE094</name>
    <dbReference type="NCBI Taxonomy" id="2781364"/>
    <lineage>
        <taxon>Viruses</taxon>
        <taxon>Duplodnaviria</taxon>
        <taxon>Heunggongvirae</taxon>
        <taxon>Uroviricota</taxon>
        <taxon>Caudoviricetes</taxon>
        <taxon>Peduoviridae</taxon>
        <taxon>Tigrvirus</taxon>
        <taxon>Tigrvirus phiE094</taxon>
    </lineage>
</organism>
<dbReference type="InterPro" id="IPR015517">
    <property type="entry name" value="dCMP_deaminase-rel"/>
</dbReference>
<dbReference type="InterPro" id="IPR016192">
    <property type="entry name" value="APOBEC/CMP_deaminase_Zn-bd"/>
</dbReference>
<protein>
    <submittedName>
        <fullName evidence="7">Cytidine and deoxycytidylate deaminase</fullName>
    </submittedName>
</protein>
<dbReference type="InterPro" id="IPR002125">
    <property type="entry name" value="CMP_dCMP_dom"/>
</dbReference>
<dbReference type="NCBIfam" id="NF041025">
    <property type="entry name" value="antiphage_deaminase"/>
    <property type="match status" value="1"/>
</dbReference>
<dbReference type="EMBL" id="MW072790">
    <property type="protein sequence ID" value="QPI18584.1"/>
    <property type="molecule type" value="Genomic_DNA"/>
</dbReference>
<reference evidence="7" key="1">
    <citation type="journal article" date="2021" name="Appl. Environ. Microbiol.">
        <title>Development of a Bacteriophage Tail Fiber-based Latex Agglutination Assay for Rapid Clinical Screening of Burkholderia pseudomallei.</title>
        <authorList>
            <person name="Muangsombut V."/>
            <person name="Janesomboon S."/>
            <person name="Withatanung P."/>
            <person name="Dunne M."/>
            <person name="Korbsrisate S."/>
        </authorList>
    </citation>
    <scope>NUCLEOTIDE SEQUENCE</scope>
</reference>
<keyword evidence="3" id="KW-0378">Hydrolase</keyword>
<accession>A0A876AEP2</accession>
<dbReference type="Proteomes" id="UP000664931">
    <property type="component" value="Segment"/>
</dbReference>
<dbReference type="Gene3D" id="3.40.140.10">
    <property type="entry name" value="Cytidine Deaminase, domain 2"/>
    <property type="match status" value="1"/>
</dbReference>
<keyword evidence="8" id="KW-1185">Reference proteome</keyword>
<dbReference type="PANTHER" id="PTHR11086">
    <property type="entry name" value="DEOXYCYTIDYLATE DEAMINASE-RELATED"/>
    <property type="match status" value="1"/>
</dbReference>
<dbReference type="GO" id="GO:0008270">
    <property type="term" value="F:zinc ion binding"/>
    <property type="evidence" value="ECO:0007669"/>
    <property type="project" value="InterPro"/>
</dbReference>
<evidence type="ECO:0000256" key="4">
    <source>
        <dbReference type="ARBA" id="ARBA00022833"/>
    </source>
</evidence>
<dbReference type="GO" id="GO:0004132">
    <property type="term" value="F:dCMP deaminase activity"/>
    <property type="evidence" value="ECO:0007669"/>
    <property type="project" value="TreeGrafter"/>
</dbReference>
<dbReference type="SUPFAM" id="SSF53927">
    <property type="entry name" value="Cytidine deaminase-like"/>
    <property type="match status" value="1"/>
</dbReference>
<evidence type="ECO:0000313" key="8">
    <source>
        <dbReference type="Proteomes" id="UP000664931"/>
    </source>
</evidence>
<keyword evidence="2" id="KW-0479">Metal-binding</keyword>
<keyword evidence="4" id="KW-0862">Zinc</keyword>
<dbReference type="InterPro" id="IPR027417">
    <property type="entry name" value="P-loop_NTPase"/>
</dbReference>
<feature type="domain" description="CMP/dCMP-type deaminase" evidence="6">
    <location>
        <begin position="287"/>
        <end position="473"/>
    </location>
</feature>
<comment type="similarity">
    <text evidence="1">Belongs to the cytidine and deoxycytidylate deaminase family.</text>
</comment>
<evidence type="ECO:0000256" key="2">
    <source>
        <dbReference type="ARBA" id="ARBA00022723"/>
    </source>
</evidence>
<name>A0A876AEP2_9CAUD</name>
<dbReference type="PANTHER" id="PTHR11086:SF18">
    <property type="entry name" value="DEOXYCYTIDYLATE DEAMINASE"/>
    <property type="match status" value="1"/>
</dbReference>
<feature type="region of interest" description="Disordered" evidence="5">
    <location>
        <begin position="545"/>
        <end position="570"/>
    </location>
</feature>
<dbReference type="InterPro" id="IPR016193">
    <property type="entry name" value="Cytidine_deaminase-like"/>
</dbReference>
<dbReference type="PROSITE" id="PS00903">
    <property type="entry name" value="CYT_DCMP_DEAMINASES_1"/>
    <property type="match status" value="1"/>
</dbReference>
<proteinExistence type="inferred from homology"/>
<dbReference type="Gene3D" id="3.40.50.300">
    <property type="entry name" value="P-loop containing nucleotide triphosphate hydrolases"/>
    <property type="match status" value="1"/>
</dbReference>
<evidence type="ECO:0000256" key="3">
    <source>
        <dbReference type="ARBA" id="ARBA00022801"/>
    </source>
</evidence>
<evidence type="ECO:0000313" key="7">
    <source>
        <dbReference type="EMBL" id="QPI18584.1"/>
    </source>
</evidence>
<evidence type="ECO:0000259" key="6">
    <source>
        <dbReference type="PROSITE" id="PS51747"/>
    </source>
</evidence>
<dbReference type="Pfam" id="PF00383">
    <property type="entry name" value="dCMP_cyt_deam_1"/>
    <property type="match status" value="1"/>
</dbReference>